<protein>
    <recommendedName>
        <fullName evidence="1">diguanylate cyclase</fullName>
        <ecNumber evidence="1">2.7.7.65</ecNumber>
    </recommendedName>
</protein>
<feature type="domain" description="GGDEF" evidence="3">
    <location>
        <begin position="86"/>
        <end position="224"/>
    </location>
</feature>
<dbReference type="AlphaFoldDB" id="A0A1G8FY24"/>
<reference evidence="4 5" key="1">
    <citation type="submission" date="2016-10" db="EMBL/GenBank/DDBJ databases">
        <authorList>
            <person name="de Groot N.N."/>
        </authorList>
    </citation>
    <scope>NUCLEOTIDE SEQUENCE [LARGE SCALE GENOMIC DNA]</scope>
    <source>
        <strain evidence="4 5">LMG 2247</strain>
    </source>
</reference>
<dbReference type="InterPro" id="IPR000160">
    <property type="entry name" value="GGDEF_dom"/>
</dbReference>
<dbReference type="PANTHER" id="PTHR45138">
    <property type="entry name" value="REGULATORY COMPONENTS OF SENSORY TRANSDUCTION SYSTEM"/>
    <property type="match status" value="1"/>
</dbReference>
<dbReference type="PROSITE" id="PS50887">
    <property type="entry name" value="GGDEF"/>
    <property type="match status" value="1"/>
</dbReference>
<evidence type="ECO:0000313" key="5">
    <source>
        <dbReference type="Proteomes" id="UP000199706"/>
    </source>
</evidence>
<dbReference type="NCBIfam" id="TIGR00254">
    <property type="entry name" value="GGDEF"/>
    <property type="match status" value="1"/>
</dbReference>
<dbReference type="SUPFAM" id="SSF55073">
    <property type="entry name" value="Nucleotide cyclase"/>
    <property type="match status" value="1"/>
</dbReference>
<evidence type="ECO:0000256" key="2">
    <source>
        <dbReference type="ARBA" id="ARBA00034247"/>
    </source>
</evidence>
<organism evidence="4 5">
    <name type="scientific">Paraburkholderia phenazinium</name>
    <dbReference type="NCBI Taxonomy" id="60549"/>
    <lineage>
        <taxon>Bacteria</taxon>
        <taxon>Pseudomonadati</taxon>
        <taxon>Pseudomonadota</taxon>
        <taxon>Betaproteobacteria</taxon>
        <taxon>Burkholderiales</taxon>
        <taxon>Burkholderiaceae</taxon>
        <taxon>Paraburkholderia</taxon>
    </lineage>
</organism>
<dbReference type="Proteomes" id="UP000199706">
    <property type="component" value="Unassembled WGS sequence"/>
</dbReference>
<dbReference type="InterPro" id="IPR029787">
    <property type="entry name" value="Nucleotide_cyclase"/>
</dbReference>
<proteinExistence type="predicted"/>
<dbReference type="PANTHER" id="PTHR45138:SF9">
    <property type="entry name" value="DIGUANYLATE CYCLASE DGCM-RELATED"/>
    <property type="match status" value="1"/>
</dbReference>
<evidence type="ECO:0000259" key="3">
    <source>
        <dbReference type="PROSITE" id="PS50887"/>
    </source>
</evidence>
<dbReference type="EC" id="2.7.7.65" evidence="1"/>
<evidence type="ECO:0000313" key="4">
    <source>
        <dbReference type="EMBL" id="SDH87007.1"/>
    </source>
</evidence>
<accession>A0A1G8FY24</accession>
<dbReference type="Pfam" id="PF00990">
    <property type="entry name" value="GGDEF"/>
    <property type="match status" value="1"/>
</dbReference>
<dbReference type="CDD" id="cd01949">
    <property type="entry name" value="GGDEF"/>
    <property type="match status" value="1"/>
</dbReference>
<name>A0A1G8FY24_9BURK</name>
<dbReference type="FunFam" id="3.30.70.270:FF:000001">
    <property type="entry name" value="Diguanylate cyclase domain protein"/>
    <property type="match status" value="1"/>
</dbReference>
<comment type="catalytic activity">
    <reaction evidence="2">
        <text>2 GTP = 3',3'-c-di-GMP + 2 diphosphate</text>
        <dbReference type="Rhea" id="RHEA:24898"/>
        <dbReference type="ChEBI" id="CHEBI:33019"/>
        <dbReference type="ChEBI" id="CHEBI:37565"/>
        <dbReference type="ChEBI" id="CHEBI:58805"/>
        <dbReference type="EC" id="2.7.7.65"/>
    </reaction>
</comment>
<dbReference type="InterPro" id="IPR050469">
    <property type="entry name" value="Diguanylate_Cyclase"/>
</dbReference>
<dbReference type="Gene3D" id="3.30.70.270">
    <property type="match status" value="1"/>
</dbReference>
<dbReference type="OrthoDB" id="9813903at2"/>
<dbReference type="SMART" id="SM00267">
    <property type="entry name" value="GGDEF"/>
    <property type="match status" value="1"/>
</dbReference>
<gene>
    <name evidence="4" type="ORF">SAMN05216466_11442</name>
</gene>
<dbReference type="InterPro" id="IPR043128">
    <property type="entry name" value="Rev_trsase/Diguanyl_cyclase"/>
</dbReference>
<dbReference type="EMBL" id="FNCJ01000014">
    <property type="protein sequence ID" value="SDH87007.1"/>
    <property type="molecule type" value="Genomic_DNA"/>
</dbReference>
<sequence length="224" mass="25960">MNSNHYGVAGVCRSAWTIRARRLTHQLLGKIRDRERARLVRRIRDLEAENSRLTQLAFTDDLTGAYNRRHFDDQFRHDSALRARRHSLAFCLFDIDHFKAYNDSYGHGAGDDALRLIARVVMSQLRQDQDLLFRMGGDEFCVLLFMDSAAMALRIIDRVRHKVRELGLPHPHGRDGVLTVSFGVVWHDRHSAVMAPHRQLYLDADRVLYEAKRSGRDQIKLMAI</sequence>
<dbReference type="GO" id="GO:0052621">
    <property type="term" value="F:diguanylate cyclase activity"/>
    <property type="evidence" value="ECO:0007669"/>
    <property type="project" value="UniProtKB-EC"/>
</dbReference>
<evidence type="ECO:0000256" key="1">
    <source>
        <dbReference type="ARBA" id="ARBA00012528"/>
    </source>
</evidence>